<comment type="catalytic activity">
    <reaction evidence="3">
        <text>a monosubstituted aliphatic (S)-hydroxynitrile = an aldehyde + hydrogen cyanide</text>
        <dbReference type="Rhea" id="RHEA:56588"/>
        <dbReference type="ChEBI" id="CHEBI:17478"/>
        <dbReference type="ChEBI" id="CHEBI:18407"/>
        <dbReference type="ChEBI" id="CHEBI:140596"/>
        <dbReference type="EC" id="4.1.2.47"/>
    </reaction>
</comment>
<evidence type="ECO:0000256" key="11">
    <source>
        <dbReference type="ARBA" id="ARBA00052511"/>
    </source>
</evidence>
<evidence type="ECO:0000256" key="13">
    <source>
        <dbReference type="ARBA" id="ARBA00052609"/>
    </source>
</evidence>
<dbReference type="Proteomes" id="UP000467840">
    <property type="component" value="Chromosome 9"/>
</dbReference>
<dbReference type="OrthoDB" id="408373at2759"/>
<evidence type="ECO:0000256" key="5">
    <source>
        <dbReference type="ARBA" id="ARBA00050358"/>
    </source>
</evidence>
<evidence type="ECO:0000256" key="2">
    <source>
        <dbReference type="ARBA" id="ARBA00050104"/>
    </source>
</evidence>
<dbReference type="Gene3D" id="3.40.50.1820">
    <property type="entry name" value="alpha/beta hydrolase"/>
    <property type="match status" value="1"/>
</dbReference>
<comment type="catalytic activity">
    <reaction evidence="6">
        <text>formylthiophene + hydrogen cyanide = (2R)-2-hydroxy-2-(thiophen-2-yl)acetonitrile</text>
        <dbReference type="Rhea" id="RHEA:77455"/>
        <dbReference type="ChEBI" id="CHEBI:18407"/>
        <dbReference type="ChEBI" id="CHEBI:87301"/>
        <dbReference type="ChEBI" id="CHEBI:197332"/>
    </reaction>
</comment>
<comment type="caution">
    <text evidence="24">The sequence shown here is derived from an EMBL/GenBank/DDBJ whole genome shotgun (WGS) entry which is preliminary data.</text>
</comment>
<dbReference type="FunFam" id="3.40.50.1820:FF:000051">
    <property type="entry name" value="(S)-hydroxynitrile lyase"/>
    <property type="match status" value="1"/>
</dbReference>
<dbReference type="GO" id="GO:0080030">
    <property type="term" value="F:methyl indole-3-acetate esterase activity"/>
    <property type="evidence" value="ECO:0007669"/>
    <property type="project" value="TreeGrafter"/>
</dbReference>
<dbReference type="InterPro" id="IPR045889">
    <property type="entry name" value="MES/HNL"/>
</dbReference>
<dbReference type="InterPro" id="IPR029058">
    <property type="entry name" value="AB_hydrolase_fold"/>
</dbReference>
<evidence type="ECO:0000256" key="12">
    <source>
        <dbReference type="ARBA" id="ARBA00052600"/>
    </source>
</evidence>
<dbReference type="SUPFAM" id="SSF53474">
    <property type="entry name" value="alpha/beta-Hydrolases"/>
    <property type="match status" value="1"/>
</dbReference>
<comment type="catalytic activity">
    <reaction evidence="14">
        <text>an aromatic (S)-hydroxynitrile = an aromatic aldehyde + hydrogen cyanide</text>
        <dbReference type="Rhea" id="RHEA:54660"/>
        <dbReference type="ChEBI" id="CHEBI:18407"/>
        <dbReference type="ChEBI" id="CHEBI:33855"/>
        <dbReference type="ChEBI" id="CHEBI:138306"/>
        <dbReference type="EC" id="4.1.2.47"/>
    </reaction>
</comment>
<dbReference type="EC" id="4.1.2.47" evidence="16"/>
<evidence type="ECO:0000256" key="10">
    <source>
        <dbReference type="ARBA" id="ARBA00052033"/>
    </source>
</evidence>
<reference evidence="24 25" key="1">
    <citation type="journal article" date="2020" name="Mol. Plant">
        <title>The Chromosome-Based Rubber Tree Genome Provides New Insights into Spurge Genome Evolution and Rubber Biosynthesis.</title>
        <authorList>
            <person name="Liu J."/>
            <person name="Shi C."/>
            <person name="Shi C.C."/>
            <person name="Li W."/>
            <person name="Zhang Q.J."/>
            <person name="Zhang Y."/>
            <person name="Li K."/>
            <person name="Lu H.F."/>
            <person name="Shi C."/>
            <person name="Zhu S.T."/>
            <person name="Xiao Z.Y."/>
            <person name="Nan H."/>
            <person name="Yue Y."/>
            <person name="Zhu X.G."/>
            <person name="Wu Y."/>
            <person name="Hong X.N."/>
            <person name="Fan G.Y."/>
            <person name="Tong Y."/>
            <person name="Zhang D."/>
            <person name="Mao C.L."/>
            <person name="Liu Y.L."/>
            <person name="Hao S.J."/>
            <person name="Liu W.Q."/>
            <person name="Lv M.Q."/>
            <person name="Zhang H.B."/>
            <person name="Liu Y."/>
            <person name="Hu-Tang G.R."/>
            <person name="Wang J.P."/>
            <person name="Wang J.H."/>
            <person name="Sun Y.H."/>
            <person name="Ni S.B."/>
            <person name="Chen W.B."/>
            <person name="Zhang X.C."/>
            <person name="Jiao Y.N."/>
            <person name="Eichler E.E."/>
            <person name="Li G.H."/>
            <person name="Liu X."/>
            <person name="Gao L.Z."/>
        </authorList>
    </citation>
    <scope>NUCLEOTIDE SEQUENCE [LARGE SCALE GENOMIC DNA]</scope>
    <source>
        <strain evidence="25">cv. GT1</strain>
        <tissue evidence="24">Leaf</tissue>
    </source>
</reference>
<evidence type="ECO:0000256" key="17">
    <source>
        <dbReference type="ARBA" id="ARBA00069221"/>
    </source>
</evidence>
<comment type="catalytic activity">
    <reaction evidence="8">
        <text>a disubstituted aliphatic (S)-hydroxynitrile = a ketone + hydrogen cyanide</text>
        <dbReference type="Rhea" id="RHEA:56592"/>
        <dbReference type="ChEBI" id="CHEBI:17087"/>
        <dbReference type="ChEBI" id="CHEBI:18407"/>
        <dbReference type="ChEBI" id="CHEBI:140597"/>
        <dbReference type="EC" id="4.1.2.47"/>
    </reaction>
</comment>
<dbReference type="GO" id="GO:0009696">
    <property type="term" value="P:salicylic acid metabolic process"/>
    <property type="evidence" value="ECO:0007669"/>
    <property type="project" value="TreeGrafter"/>
</dbReference>
<evidence type="ECO:0000256" key="15">
    <source>
        <dbReference type="ARBA" id="ARBA00060885"/>
    </source>
</evidence>
<dbReference type="Pfam" id="PF00561">
    <property type="entry name" value="Abhydrolase_1"/>
    <property type="match status" value="1"/>
</dbReference>
<evidence type="ECO:0000256" key="4">
    <source>
        <dbReference type="ARBA" id="ARBA00050262"/>
    </source>
</evidence>
<sequence>MAISHFVLIHTVCYGAWTWYKLTPVLEAAGHKVTALDLAASGIDPRQIEQIGSFDEYSEPLLTFMASLPEGEKVILVGESCGGLNVAIAADKYPEKIAAVVFVNGLMPDTDHSPSYALDKHMMAIPKKDTVPFTYVNKAETITGWKMGFKFLSENVFTACTPEDCKLATMLLRKGSLFQSILAKREKFTKEGYGSIKRIYVYTDSDEIFKPYFHSWQIENYKPDKVYKIEGGDQKLMLSKTNELAQILNEVADTYMHHVCL</sequence>
<evidence type="ECO:0000313" key="24">
    <source>
        <dbReference type="EMBL" id="KAF2308134.1"/>
    </source>
</evidence>
<evidence type="ECO:0000256" key="20">
    <source>
        <dbReference type="ARBA" id="ARBA00079794"/>
    </source>
</evidence>
<comment type="catalytic activity">
    <reaction evidence="12">
        <text>2,2-dimethylpropanal + hydrogen cyanide = (2S)-2-hydroxy-3,3-dimethylbutanenitrile</text>
        <dbReference type="Rhea" id="RHEA:77407"/>
        <dbReference type="ChEBI" id="CHEBI:18407"/>
        <dbReference type="ChEBI" id="CHEBI:141557"/>
        <dbReference type="ChEBI" id="CHEBI:197355"/>
    </reaction>
</comment>
<evidence type="ECO:0000313" key="25">
    <source>
        <dbReference type="Proteomes" id="UP000467840"/>
    </source>
</evidence>
<feature type="domain" description="AB hydrolase-1" evidence="21">
    <location>
        <begin position="5"/>
        <end position="233"/>
    </location>
</feature>
<comment type="catalytic activity">
    <reaction evidence="13">
        <text>cyclohexanecarbaldehyde + hydrogen cyanide = (2S)-2-cyclohexyl-2-hydroxyacetonitrile</text>
        <dbReference type="Rhea" id="RHEA:77423"/>
        <dbReference type="ChEBI" id="CHEBI:18407"/>
        <dbReference type="ChEBI" id="CHEBI:197359"/>
        <dbReference type="ChEBI" id="CHEBI:197360"/>
    </reaction>
</comment>
<dbReference type="EMBL" id="JAAGAX010000008">
    <property type="protein sequence ID" value="KAF2308125.1"/>
    <property type="molecule type" value="Genomic_DNA"/>
</dbReference>
<accession>A0A6A6M4A0</accession>
<proteinExistence type="inferred from homology"/>
<dbReference type="InterPro" id="IPR000073">
    <property type="entry name" value="AB_hydrolase_1"/>
</dbReference>
<evidence type="ECO:0000256" key="18">
    <source>
        <dbReference type="ARBA" id="ARBA00076040"/>
    </source>
</evidence>
<dbReference type="EMBL" id="JAAGAX010000008">
    <property type="protein sequence ID" value="KAF2308132.1"/>
    <property type="molecule type" value="Genomic_DNA"/>
</dbReference>
<comment type="catalytic activity">
    <reaction evidence="11">
        <text>3-formylthiophene + hydrogen cyanide = (2S)-2-hydroxy-2-(thiophen-3-yl)acetonitrile</text>
        <dbReference type="Rhea" id="RHEA:77459"/>
        <dbReference type="ChEBI" id="CHEBI:18407"/>
        <dbReference type="ChEBI" id="CHEBI:87611"/>
        <dbReference type="ChEBI" id="CHEBI:197333"/>
    </reaction>
</comment>
<organism evidence="24 25">
    <name type="scientific">Hevea brasiliensis</name>
    <name type="common">Para rubber tree</name>
    <name type="synonym">Siphonia brasiliensis</name>
    <dbReference type="NCBI Taxonomy" id="3981"/>
    <lineage>
        <taxon>Eukaryota</taxon>
        <taxon>Viridiplantae</taxon>
        <taxon>Streptophyta</taxon>
        <taxon>Embryophyta</taxon>
        <taxon>Tracheophyta</taxon>
        <taxon>Spermatophyta</taxon>
        <taxon>Magnoliopsida</taxon>
        <taxon>eudicotyledons</taxon>
        <taxon>Gunneridae</taxon>
        <taxon>Pentapetalae</taxon>
        <taxon>rosids</taxon>
        <taxon>fabids</taxon>
        <taxon>Malpighiales</taxon>
        <taxon>Euphorbiaceae</taxon>
        <taxon>Crotonoideae</taxon>
        <taxon>Micrandreae</taxon>
        <taxon>Hevea</taxon>
    </lineage>
</organism>
<comment type="similarity">
    <text evidence="15">Belongs to the AB hydrolase superfamily. Hydroxynitrile lyase family.</text>
</comment>
<comment type="catalytic activity">
    <reaction evidence="7">
        <text>butan-2-one + hydrogen cyanide = 2-hydroxy-2-methylbutanenitrile</text>
        <dbReference type="Rhea" id="RHEA:77467"/>
        <dbReference type="ChEBI" id="CHEBI:18407"/>
        <dbReference type="ChEBI" id="CHEBI:28398"/>
        <dbReference type="ChEBI" id="CHEBI:60954"/>
    </reaction>
    <physiologicalReaction direction="right-to-left" evidence="7">
        <dbReference type="Rhea" id="RHEA:77469"/>
    </physiologicalReaction>
</comment>
<evidence type="ECO:0000313" key="23">
    <source>
        <dbReference type="EMBL" id="KAF2308132.1"/>
    </source>
</evidence>
<dbReference type="PANTHER" id="PTHR10992:SF1078">
    <property type="entry name" value="AB HYDROLASE-1 DOMAIN-CONTAINING PROTEIN"/>
    <property type="match status" value="1"/>
</dbReference>
<comment type="catalytic activity">
    <reaction evidence="9">
        <text>acrolein + hydrogen cyanide = (2S)-2-hydroxybut-3-enenitrile</text>
        <dbReference type="Rhea" id="RHEA:77411"/>
        <dbReference type="ChEBI" id="CHEBI:15368"/>
        <dbReference type="ChEBI" id="CHEBI:18407"/>
        <dbReference type="ChEBI" id="CHEBI:197356"/>
    </reaction>
</comment>
<evidence type="ECO:0000256" key="9">
    <source>
        <dbReference type="ARBA" id="ARBA00051977"/>
    </source>
</evidence>
<protein>
    <recommendedName>
        <fullName evidence="17">(S)-hydroxynitrile lyase</fullName>
        <ecNumber evidence="16">4.1.2.47</ecNumber>
    </recommendedName>
    <alternativeName>
        <fullName evidence="18">2-hydroxy-2-methylpropanenitrile lyase</fullName>
    </alternativeName>
    <alternativeName>
        <fullName evidence="19">Acetone cyanohydrin lyase</fullName>
    </alternativeName>
    <alternativeName>
        <fullName evidence="20">Hydroxynitrile lyase</fullName>
    </alternativeName>
</protein>
<dbReference type="EMBL" id="JAAGAX010000008">
    <property type="protein sequence ID" value="KAF2308134.1"/>
    <property type="molecule type" value="Genomic_DNA"/>
</dbReference>
<gene>
    <name evidence="22" type="ORF">GH714_035524</name>
    <name evidence="23" type="ORF">GH714_035583</name>
    <name evidence="24" type="ORF">GH714_035590</name>
</gene>
<comment type="catalytic activity">
    <reaction evidence="5">
        <text>benzaldehyde + hydrogen cyanide = (S)-mandelonitrile</text>
        <dbReference type="Rhea" id="RHEA:77427"/>
        <dbReference type="ChEBI" id="CHEBI:17169"/>
        <dbReference type="ChEBI" id="CHEBI:18407"/>
        <dbReference type="ChEBI" id="CHEBI:36941"/>
    </reaction>
</comment>
<dbReference type="PANTHER" id="PTHR10992">
    <property type="entry name" value="METHYLESTERASE FAMILY MEMBER"/>
    <property type="match status" value="1"/>
</dbReference>
<comment type="catalytic activity">
    <reaction evidence="2">
        <text>4-methoxybenzaldehyde + hydrogen cyanide = (2S)-2-hydroxy-2-(4-methoxyphenyl)acetonitrile</text>
        <dbReference type="Rhea" id="RHEA:77447"/>
        <dbReference type="ChEBI" id="CHEBI:18407"/>
        <dbReference type="ChEBI" id="CHEBI:28235"/>
        <dbReference type="ChEBI" id="CHEBI:197328"/>
    </reaction>
</comment>
<evidence type="ECO:0000256" key="14">
    <source>
        <dbReference type="ARBA" id="ARBA00052826"/>
    </source>
</evidence>
<evidence type="ECO:0000313" key="22">
    <source>
        <dbReference type="EMBL" id="KAF2308125.1"/>
    </source>
</evidence>
<comment type="catalytic activity">
    <reaction evidence="4">
        <text>2-hydroxy-2-methylpropanenitrile = acetone + hydrogen cyanide</text>
        <dbReference type="Rhea" id="RHEA:11932"/>
        <dbReference type="ChEBI" id="CHEBI:15347"/>
        <dbReference type="ChEBI" id="CHEBI:15348"/>
        <dbReference type="ChEBI" id="CHEBI:18407"/>
    </reaction>
    <physiologicalReaction direction="left-to-right" evidence="4">
        <dbReference type="Rhea" id="RHEA:11933"/>
    </physiologicalReaction>
</comment>
<comment type="catalytic activity">
    <reaction evidence="10">
        <text>2-methylpropanal + hydrogen cyanide = (2S)-2-hydroxy-3-methylbutanenitrile</text>
        <dbReference type="Rhea" id="RHEA:77403"/>
        <dbReference type="ChEBI" id="CHEBI:18407"/>
        <dbReference type="ChEBI" id="CHEBI:48943"/>
        <dbReference type="ChEBI" id="CHEBI:197354"/>
    </reaction>
</comment>
<evidence type="ECO:0000256" key="6">
    <source>
        <dbReference type="ARBA" id="ARBA00050608"/>
    </source>
</evidence>
<keyword evidence="25" id="KW-1185">Reference proteome</keyword>
<evidence type="ECO:0000256" key="16">
    <source>
        <dbReference type="ARBA" id="ARBA00066572"/>
    </source>
</evidence>
<evidence type="ECO:0000256" key="8">
    <source>
        <dbReference type="ARBA" id="ARBA00051735"/>
    </source>
</evidence>
<dbReference type="GO" id="GO:0080031">
    <property type="term" value="F:methyl salicylate esterase activity"/>
    <property type="evidence" value="ECO:0007669"/>
    <property type="project" value="TreeGrafter"/>
</dbReference>
<dbReference type="GO" id="GO:0047606">
    <property type="term" value="F:(S)-hydroxynitrile lyase activity"/>
    <property type="evidence" value="ECO:0007669"/>
    <property type="project" value="UniProtKB-EC"/>
</dbReference>
<evidence type="ECO:0000256" key="3">
    <source>
        <dbReference type="ARBA" id="ARBA00050241"/>
    </source>
</evidence>
<evidence type="ECO:0000256" key="7">
    <source>
        <dbReference type="ARBA" id="ARBA00051647"/>
    </source>
</evidence>
<dbReference type="AlphaFoldDB" id="A0A6A6M4A0"/>
<evidence type="ECO:0000259" key="21">
    <source>
        <dbReference type="Pfam" id="PF00561"/>
    </source>
</evidence>
<dbReference type="GO" id="GO:0009694">
    <property type="term" value="P:jasmonic acid metabolic process"/>
    <property type="evidence" value="ECO:0007669"/>
    <property type="project" value="TreeGrafter"/>
</dbReference>
<name>A0A6A6M4A0_HEVBR</name>
<keyword evidence="1" id="KW-0456">Lyase</keyword>
<evidence type="ECO:0000256" key="1">
    <source>
        <dbReference type="ARBA" id="ARBA00023239"/>
    </source>
</evidence>
<dbReference type="GO" id="GO:0080032">
    <property type="term" value="F:methyl jasmonate esterase activity"/>
    <property type="evidence" value="ECO:0007669"/>
    <property type="project" value="TreeGrafter"/>
</dbReference>
<evidence type="ECO:0000256" key="19">
    <source>
        <dbReference type="ARBA" id="ARBA00078291"/>
    </source>
</evidence>